<evidence type="ECO:0000256" key="1">
    <source>
        <dbReference type="SAM" id="MobiDB-lite"/>
    </source>
</evidence>
<organism evidence="3 4">
    <name type="scientific">Panicum virgatum</name>
    <name type="common">Blackwell switchgrass</name>
    <dbReference type="NCBI Taxonomy" id="38727"/>
    <lineage>
        <taxon>Eukaryota</taxon>
        <taxon>Viridiplantae</taxon>
        <taxon>Streptophyta</taxon>
        <taxon>Embryophyta</taxon>
        <taxon>Tracheophyta</taxon>
        <taxon>Spermatophyta</taxon>
        <taxon>Magnoliopsida</taxon>
        <taxon>Liliopsida</taxon>
        <taxon>Poales</taxon>
        <taxon>Poaceae</taxon>
        <taxon>PACMAD clade</taxon>
        <taxon>Panicoideae</taxon>
        <taxon>Panicodae</taxon>
        <taxon>Paniceae</taxon>
        <taxon>Panicinae</taxon>
        <taxon>Panicum</taxon>
        <taxon>Panicum sect. Hiantes</taxon>
    </lineage>
</organism>
<name>A0A8T0NAA7_PANVG</name>
<feature type="region of interest" description="Disordered" evidence="1">
    <location>
        <begin position="126"/>
        <end position="151"/>
    </location>
</feature>
<feature type="chain" id="PRO_5035910192" evidence="2">
    <location>
        <begin position="29"/>
        <end position="151"/>
    </location>
</feature>
<feature type="region of interest" description="Disordered" evidence="1">
    <location>
        <begin position="78"/>
        <end position="100"/>
    </location>
</feature>
<dbReference type="EMBL" id="CM029053">
    <property type="protein sequence ID" value="KAG2546360.1"/>
    <property type="molecule type" value="Genomic_DNA"/>
</dbReference>
<evidence type="ECO:0000313" key="4">
    <source>
        <dbReference type="Proteomes" id="UP000823388"/>
    </source>
</evidence>
<proteinExistence type="predicted"/>
<comment type="caution">
    <text evidence="3">The sequence shown here is derived from an EMBL/GenBank/DDBJ whole genome shotgun (WGS) entry which is preliminary data.</text>
</comment>
<keyword evidence="2" id="KW-0732">Signal</keyword>
<reference evidence="3" key="1">
    <citation type="submission" date="2020-05" db="EMBL/GenBank/DDBJ databases">
        <title>WGS assembly of Panicum virgatum.</title>
        <authorList>
            <person name="Lovell J.T."/>
            <person name="Jenkins J."/>
            <person name="Shu S."/>
            <person name="Juenger T.E."/>
            <person name="Schmutz J."/>
        </authorList>
    </citation>
    <scope>NUCLEOTIDE SEQUENCE</scope>
    <source>
        <strain evidence="3">AP13</strain>
    </source>
</reference>
<evidence type="ECO:0000256" key="2">
    <source>
        <dbReference type="SAM" id="SignalP"/>
    </source>
</evidence>
<feature type="signal peptide" evidence="2">
    <location>
        <begin position="1"/>
        <end position="28"/>
    </location>
</feature>
<gene>
    <name evidence="3" type="ORF">PVAP13_9KG028300</name>
</gene>
<keyword evidence="4" id="KW-1185">Reference proteome</keyword>
<feature type="region of interest" description="Disordered" evidence="1">
    <location>
        <begin position="29"/>
        <end position="57"/>
    </location>
</feature>
<dbReference type="Proteomes" id="UP000823388">
    <property type="component" value="Chromosome 9K"/>
</dbReference>
<dbReference type="AlphaFoldDB" id="A0A8T0NAA7"/>
<protein>
    <submittedName>
        <fullName evidence="3">Uncharacterized protein</fullName>
    </submittedName>
</protein>
<sequence>MARSVPRRMLPLLLAACFLLLRLDVSDCSSSPASSSPAKEPREPAGGGAHGAAPCQQVPVDVEARAARAIMELSGYGGTGGAADDGDEAPSAAATPVRAEGVVAPRPPLWQKLARRLLAEAAGVEGAGTDGAGPSCHSNSVHINCPPASKS</sequence>
<evidence type="ECO:0000313" key="3">
    <source>
        <dbReference type="EMBL" id="KAG2546360.1"/>
    </source>
</evidence>
<feature type="compositionally biased region" description="Low complexity" evidence="1">
    <location>
        <begin position="29"/>
        <end position="38"/>
    </location>
</feature>
<accession>A0A8T0NAA7</accession>